<dbReference type="AlphaFoldDB" id="B0TU44"/>
<organism evidence="1 2">
    <name type="scientific">Shewanella halifaxensis (strain HAW-EB4)</name>
    <dbReference type="NCBI Taxonomy" id="458817"/>
    <lineage>
        <taxon>Bacteria</taxon>
        <taxon>Pseudomonadati</taxon>
        <taxon>Pseudomonadota</taxon>
        <taxon>Gammaproteobacteria</taxon>
        <taxon>Alteromonadales</taxon>
        <taxon>Shewanellaceae</taxon>
        <taxon>Shewanella</taxon>
    </lineage>
</organism>
<evidence type="ECO:0008006" key="3">
    <source>
        <dbReference type="Google" id="ProtNLM"/>
    </source>
</evidence>
<sequence>MNNLKLSMLLILFISPFISSLSHGRELNASPGRDLNRYESGLLNKASPLLEDNDFNAALKLILPLLEQPAPHQIVFQYVCRTLADSGAEAKALNCWERGYELYPQQSNIAVNLAHGQLQAEQYEAAIATLAPLKLSTLDEPILAQVRYMQGYAHYQLTQYQAAVELLLSSDVKLHWWPIISYSQLALERWQGAKSSALQWLAFEPDNRTAWQVLTRSELGLDNKLEAALASDIAAHLSGARGGRRLQDSIGLFGQIKAYNLAANCTSQNNTDDVAHQGSDIKDFDSQAFACAQYAWLSGRYDEALAFLQGFNIDHLITDKDLVDDFYLLQGQLFAALKQGDNARKAWGRVGLQALPLGTAAEIKHARQRRNQQQGQALLLIGQSYWLEQQWPEAQASYRKLAQTPGFETLATAFGQRLDTFVQLEDKL</sequence>
<reference evidence="1" key="1">
    <citation type="submission" date="2008-01" db="EMBL/GenBank/DDBJ databases">
        <title>Complete sequence of Shewanella halifaxensis HAW-EB4.</title>
        <authorList>
            <consortium name="US DOE Joint Genome Institute"/>
            <person name="Copeland A."/>
            <person name="Lucas S."/>
            <person name="Lapidus A."/>
            <person name="Glavina del Rio T."/>
            <person name="Dalin E."/>
            <person name="Tice H."/>
            <person name="Bruce D."/>
            <person name="Goodwin L."/>
            <person name="Pitluck S."/>
            <person name="Sims D."/>
            <person name="Brettin T."/>
            <person name="Detter J.C."/>
            <person name="Han C."/>
            <person name="Kuske C.R."/>
            <person name="Schmutz J."/>
            <person name="Larimer F."/>
            <person name="Land M."/>
            <person name="Hauser L."/>
            <person name="Kyrpides N."/>
            <person name="Kim E."/>
            <person name="Zhao J.-S."/>
            <person name="Richardson P."/>
        </authorList>
    </citation>
    <scope>NUCLEOTIDE SEQUENCE [LARGE SCALE GENOMIC DNA]</scope>
    <source>
        <strain evidence="1">HAW-EB4</strain>
    </source>
</reference>
<dbReference type="Gene3D" id="1.25.40.10">
    <property type="entry name" value="Tetratricopeptide repeat domain"/>
    <property type="match status" value="1"/>
</dbReference>
<proteinExistence type="predicted"/>
<keyword evidence="2" id="KW-1185">Reference proteome</keyword>
<dbReference type="OrthoDB" id="6253367at2"/>
<dbReference type="KEGG" id="shl:Shal_3614"/>
<dbReference type="HOGENOM" id="CLU_640753_0_0_6"/>
<evidence type="ECO:0000313" key="2">
    <source>
        <dbReference type="Proteomes" id="UP000001317"/>
    </source>
</evidence>
<evidence type="ECO:0000313" key="1">
    <source>
        <dbReference type="EMBL" id="ABZ78155.1"/>
    </source>
</evidence>
<dbReference type="RefSeq" id="WP_012278675.1">
    <property type="nucleotide sequence ID" value="NC_010334.1"/>
</dbReference>
<dbReference type="EMBL" id="CP000931">
    <property type="protein sequence ID" value="ABZ78155.1"/>
    <property type="molecule type" value="Genomic_DNA"/>
</dbReference>
<dbReference type="STRING" id="458817.Shal_3614"/>
<gene>
    <name evidence="1" type="ordered locus">Shal_3614</name>
</gene>
<dbReference type="InterPro" id="IPR011990">
    <property type="entry name" value="TPR-like_helical_dom_sf"/>
</dbReference>
<accession>B0TU44</accession>
<dbReference type="eggNOG" id="COG0457">
    <property type="taxonomic scope" value="Bacteria"/>
</dbReference>
<name>B0TU44_SHEHH</name>
<dbReference type="SUPFAM" id="SSF48452">
    <property type="entry name" value="TPR-like"/>
    <property type="match status" value="2"/>
</dbReference>
<protein>
    <recommendedName>
        <fullName evidence="3">Tetratricopeptide domain protein</fullName>
    </recommendedName>
</protein>
<dbReference type="Proteomes" id="UP000001317">
    <property type="component" value="Chromosome"/>
</dbReference>